<dbReference type="OrthoDB" id="849313at2"/>
<evidence type="ECO:0000256" key="1">
    <source>
        <dbReference type="ARBA" id="ARBA00006479"/>
    </source>
</evidence>
<evidence type="ECO:0000313" key="3">
    <source>
        <dbReference type="Proteomes" id="UP000007967"/>
    </source>
</evidence>
<keyword evidence="3" id="KW-1185">Reference proteome</keyword>
<sequence length="309" mass="32480">MTSDKPFRPPADGVVYGALDVGGTHVTGALIAFDQRQPVVRSVTRVSLQPDGTAEHLLSTIASCADSLAGRSGMDWAVAVPGPFDHERGVAQYRSVGKFDALYGVDLRGELSARMQARPGSLTFVNDAEAFLIGEWSHGAASGHVRVVGITLGTGVGSAFLADGTIVADGPLVPPEGRADLLQHDGRPLEDTVSRRAIIARYRERTGQLLDVRDIAARARGGEAVAQTLLDGTFRALGQALDPWLLRFAPTLVVVGGSMTGSWDLLEPAISSGLTGRYAASGVLARAAHPDSAALVGAVQQVRRTERLE</sequence>
<dbReference type="PANTHER" id="PTHR18964:SF169">
    <property type="entry name" value="N-ACETYLMANNOSAMINE KINASE"/>
    <property type="match status" value="1"/>
</dbReference>
<dbReference type="HOGENOM" id="CLU_036604_2_0_11"/>
<dbReference type="PANTHER" id="PTHR18964">
    <property type="entry name" value="ROK (REPRESSOR, ORF, KINASE) FAMILY"/>
    <property type="match status" value="1"/>
</dbReference>
<dbReference type="eggNOG" id="COG1940">
    <property type="taxonomic scope" value="Bacteria"/>
</dbReference>
<proteinExistence type="inferred from homology"/>
<name>D2PLD4_KRIFD</name>
<dbReference type="Pfam" id="PF00480">
    <property type="entry name" value="ROK"/>
    <property type="match status" value="1"/>
</dbReference>
<accession>D2PLD4</accession>
<dbReference type="SUPFAM" id="SSF53067">
    <property type="entry name" value="Actin-like ATPase domain"/>
    <property type="match status" value="1"/>
</dbReference>
<protein>
    <submittedName>
        <fullName evidence="2">ROK family protein</fullName>
    </submittedName>
</protein>
<dbReference type="Proteomes" id="UP000007967">
    <property type="component" value="Chromosome"/>
</dbReference>
<dbReference type="InterPro" id="IPR000600">
    <property type="entry name" value="ROK"/>
</dbReference>
<comment type="similarity">
    <text evidence="1">Belongs to the ROK (NagC/XylR) family.</text>
</comment>
<gene>
    <name evidence="2" type="ordered locus">Kfla_1462</name>
</gene>
<dbReference type="InterPro" id="IPR043129">
    <property type="entry name" value="ATPase_NBD"/>
</dbReference>
<dbReference type="AlphaFoldDB" id="D2PLD4"/>
<organism evidence="2 3">
    <name type="scientific">Kribbella flavida (strain DSM 17836 / JCM 10339 / NBRC 14399)</name>
    <dbReference type="NCBI Taxonomy" id="479435"/>
    <lineage>
        <taxon>Bacteria</taxon>
        <taxon>Bacillati</taxon>
        <taxon>Actinomycetota</taxon>
        <taxon>Actinomycetes</taxon>
        <taxon>Propionibacteriales</taxon>
        <taxon>Kribbellaceae</taxon>
        <taxon>Kribbella</taxon>
    </lineage>
</organism>
<evidence type="ECO:0000313" key="2">
    <source>
        <dbReference type="EMBL" id="ADB30563.1"/>
    </source>
</evidence>
<reference evidence="2 3" key="2">
    <citation type="journal article" date="2010" name="Stand. Genomic Sci.">
        <title>Complete genome sequence of Kribbella flavida type strain (IFO 14399).</title>
        <authorList>
            <person name="Pukall R."/>
            <person name="Lapidus A."/>
            <person name="Glavina Del Rio T."/>
            <person name="Copeland A."/>
            <person name="Tice H."/>
            <person name="Cheng J.-F."/>
            <person name="Lucas S."/>
            <person name="Chen F."/>
            <person name="Nolan M."/>
            <person name="LaButti K."/>
            <person name="Pati A."/>
            <person name="Ivanova N."/>
            <person name="Mavrommatis K."/>
            <person name="Mikhailova N."/>
            <person name="Pitluck S."/>
            <person name="Bruce D."/>
            <person name="Goodwin L."/>
            <person name="Land M."/>
            <person name="Hauser L."/>
            <person name="Chang Y.-J."/>
            <person name="Jeffries C.D."/>
            <person name="Chen A."/>
            <person name="Palaniappan K."/>
            <person name="Chain P."/>
            <person name="Rohde M."/>
            <person name="Goeker M."/>
            <person name="Bristow J."/>
            <person name="Eisen J.A."/>
            <person name="Markowitz V."/>
            <person name="Hugenholtz P."/>
            <person name="Kyrpides N.C."/>
            <person name="Klenk H.-P."/>
            <person name="Brettin T."/>
        </authorList>
    </citation>
    <scope>NUCLEOTIDE SEQUENCE [LARGE SCALE GENOMIC DNA]</scope>
    <source>
        <strain evidence="3">DSM 17836 / JCM 10339 / NBRC 14399</strain>
    </source>
</reference>
<dbReference type="RefSeq" id="WP_012919119.1">
    <property type="nucleotide sequence ID" value="NC_013729.1"/>
</dbReference>
<dbReference type="KEGG" id="kfl:Kfla_1462"/>
<dbReference type="Gene3D" id="3.30.420.40">
    <property type="match status" value="2"/>
</dbReference>
<dbReference type="EMBL" id="CP001736">
    <property type="protein sequence ID" value="ADB30563.1"/>
    <property type="molecule type" value="Genomic_DNA"/>
</dbReference>
<dbReference type="STRING" id="479435.Kfla_1462"/>
<reference evidence="3" key="1">
    <citation type="submission" date="2009-09" db="EMBL/GenBank/DDBJ databases">
        <title>The complete genome of Kribbella flavida DSM 17836.</title>
        <authorList>
            <consortium name="US DOE Joint Genome Institute (JGI-PGF)"/>
            <person name="Lucas S."/>
            <person name="Copeland A."/>
            <person name="Lapidus A."/>
            <person name="Glavina del Rio T."/>
            <person name="Dalin E."/>
            <person name="Tice H."/>
            <person name="Bruce D."/>
            <person name="Goodwin L."/>
            <person name="Pitluck S."/>
            <person name="Kyrpides N."/>
            <person name="Mavromatis K."/>
            <person name="Ivanova N."/>
            <person name="Saunders E."/>
            <person name="Brettin T."/>
            <person name="Detter J.C."/>
            <person name="Han C."/>
            <person name="Larimer F."/>
            <person name="Land M."/>
            <person name="Hauser L."/>
            <person name="Markowitz V."/>
            <person name="Cheng J.-F."/>
            <person name="Hugenholtz P."/>
            <person name="Woyke T."/>
            <person name="Wu D."/>
            <person name="Pukall R."/>
            <person name="Klenk H.-P."/>
            <person name="Eisen J.A."/>
        </authorList>
    </citation>
    <scope>NUCLEOTIDE SEQUENCE [LARGE SCALE GENOMIC DNA]</scope>
    <source>
        <strain evidence="3">DSM 17836 / JCM 10339 / NBRC 14399</strain>
    </source>
</reference>